<proteinExistence type="predicted"/>
<gene>
    <name evidence="1" type="ORF">M440DRAFT_342384</name>
</gene>
<dbReference type="EMBL" id="KZ679134">
    <property type="protein sequence ID" value="PTB75403.1"/>
    <property type="molecule type" value="Genomic_DNA"/>
</dbReference>
<organism evidence="1 2">
    <name type="scientific">Trichoderma longibrachiatum ATCC 18648</name>
    <dbReference type="NCBI Taxonomy" id="983965"/>
    <lineage>
        <taxon>Eukaryota</taxon>
        <taxon>Fungi</taxon>
        <taxon>Dikarya</taxon>
        <taxon>Ascomycota</taxon>
        <taxon>Pezizomycotina</taxon>
        <taxon>Sordariomycetes</taxon>
        <taxon>Hypocreomycetidae</taxon>
        <taxon>Hypocreales</taxon>
        <taxon>Hypocreaceae</taxon>
        <taxon>Trichoderma</taxon>
    </lineage>
</organism>
<dbReference type="AlphaFoldDB" id="A0A2T4C1G6"/>
<protein>
    <submittedName>
        <fullName evidence="1">Uncharacterized protein</fullName>
    </submittedName>
</protein>
<sequence length="119" mass="12455">MPETPRARRPPRAALGRPTRAALAGSGLLIVAVEARGWPTTGRASWGGKGSAALAASEISFQINISSRWDRLRAVCAGEGVLGGSLTTGTLAKACLQSLLAEGTFPRQQCRHLHAGHRC</sequence>
<accession>A0A2T4C1G6</accession>
<evidence type="ECO:0000313" key="2">
    <source>
        <dbReference type="Proteomes" id="UP000240760"/>
    </source>
</evidence>
<keyword evidence="2" id="KW-1185">Reference proteome</keyword>
<evidence type="ECO:0000313" key="1">
    <source>
        <dbReference type="EMBL" id="PTB75403.1"/>
    </source>
</evidence>
<reference evidence="1 2" key="1">
    <citation type="submission" date="2016-07" db="EMBL/GenBank/DDBJ databases">
        <title>Multiple horizontal gene transfer events from other fungi enriched the ability of initially mycotrophic Trichoderma (Ascomycota) to feed on dead plant biomass.</title>
        <authorList>
            <consortium name="DOE Joint Genome Institute"/>
            <person name="Aerts A."/>
            <person name="Atanasova L."/>
            <person name="Chenthamara K."/>
            <person name="Zhang J."/>
            <person name="Grujic M."/>
            <person name="Henrissat B."/>
            <person name="Kuo A."/>
            <person name="Salamov A."/>
            <person name="Lipzen A."/>
            <person name="Labutti K."/>
            <person name="Barry K."/>
            <person name="Miao Y."/>
            <person name="Rahimi M.J."/>
            <person name="Shen Q."/>
            <person name="Grigoriev I.V."/>
            <person name="Kubicek C.P."/>
            <person name="Druzhinina I.S."/>
        </authorList>
    </citation>
    <scope>NUCLEOTIDE SEQUENCE [LARGE SCALE GENOMIC DNA]</scope>
    <source>
        <strain evidence="1 2">ATCC 18648</strain>
    </source>
</reference>
<name>A0A2T4C1G6_TRILO</name>
<dbReference type="Proteomes" id="UP000240760">
    <property type="component" value="Unassembled WGS sequence"/>
</dbReference>